<evidence type="ECO:0000256" key="7">
    <source>
        <dbReference type="PROSITE-ProRule" id="PRU01016"/>
    </source>
</evidence>
<dbReference type="SMART" id="SM00439">
    <property type="entry name" value="BAH"/>
    <property type="match status" value="1"/>
</dbReference>
<comment type="similarity">
    <text evidence="7 8">Belongs to the class I-like SAM-binding methyltransferase superfamily. C5-methyltransferase family.</text>
</comment>
<evidence type="ECO:0000256" key="6">
    <source>
        <dbReference type="ARBA" id="ARBA00023242"/>
    </source>
</evidence>
<dbReference type="InterPro" id="IPR050390">
    <property type="entry name" value="C5-Methyltransferase"/>
</dbReference>
<dbReference type="PROSITE" id="PS51038">
    <property type="entry name" value="BAH"/>
    <property type="match status" value="1"/>
</dbReference>
<dbReference type="PANTHER" id="PTHR10629:SF52">
    <property type="entry name" value="DNA (CYTOSINE-5)-METHYLTRANSFERASE 1"/>
    <property type="match status" value="1"/>
</dbReference>
<keyword evidence="2 7" id="KW-0489">Methyltransferase</keyword>
<keyword evidence="4 7" id="KW-0949">S-adenosyl-L-methionine</keyword>
<dbReference type="FunFam" id="3.90.120.10:FF:000001">
    <property type="entry name" value="DNA (cytosine-5)-methyltransferase"/>
    <property type="match status" value="1"/>
</dbReference>
<dbReference type="Gene3D" id="3.90.120.10">
    <property type="entry name" value="DNA Methylase, subunit A, domain 2"/>
    <property type="match status" value="1"/>
</dbReference>
<dbReference type="Gene3D" id="3.40.50.150">
    <property type="entry name" value="Vaccinia Virus protein VP39"/>
    <property type="match status" value="1"/>
</dbReference>
<keyword evidence="12" id="KW-1185">Reference proteome</keyword>
<evidence type="ECO:0000259" key="10">
    <source>
        <dbReference type="PROSITE" id="PS51038"/>
    </source>
</evidence>
<evidence type="ECO:0000256" key="9">
    <source>
        <dbReference type="RuleBase" id="RU000417"/>
    </source>
</evidence>
<sequence length="875" mass="100161">SLQEEQTNQASVKMSGLPSKATTTPLVAEIFEKIFATQLEKHDYEEVLEEHDNTYEKVPAKLDEKIYVIAKQDSSTDYIIGLLEYVYREDNKLMAHISLLTHGIHTVLSSTSEVKELFLLNKCINIYCYDIIKIINVKYINPCENKMQRNYLNCEKSGTCFYTFKLNEEFSRFETLDNSDIAFDKKKIKQKCSNCIKEHLKIKSKTPQVLDFIEEYNGIYYFKNFNLCNEEYKIGNFENDEDIDETIYPEYYRTKNSKHSYNELTVDPYDIGEITGIYVKNNDRTNVNITVRLMYRPEKIAFRNDHKNDDMNMVFWSEDTFDVNCLIIVGKCYVANIMNIRDPVTWSAQGPDRFYFKYGYNSYTKKIISEYSLSCDAKLTGNEVAVEYNYDYVNENKKQFIPLYKKISPLKGMDLFAGCGGFSKGLENSGSVMTKWAVEIEHNAAKAFKLNNTDAIVFNDDCNKLLKLVLSGKRTNDKNQKIPERGEVDIIFGGPPCQGFSGMNRFSYTEKSMRLNALSATFLSYINFYKPKFLLMENVKNYVTYDGGNFLSSTIKCLLQMGYQISFGILQGANFGIPQNRRRLIIMGAAPGETLPFYPKPKHVFHKKYSGLDIKFGDKMYKTNCEYEESAPMRAVTIYDAISDLPIISNGANNDILEYQNQPITSYQKSMRYPNKQYSNSILTEHICKLISPLMEGRLSLLFFGLDWRYLPNIQVELSDGTITQILKYNHYDQKNGNSPDGAFRGVCNCVTTCLKECKSTKKQNNTLIPYSVSHTANNNNNWAGVVGKLNFDGIFPTITQNTDPLGKQGTVFHPEQSRITSVRECGRAQGFDDEFTFYGPINAKHSQIGNAVSPLMAKAIGEEIVKAVINKSEK</sequence>
<dbReference type="GO" id="GO:0003682">
    <property type="term" value="F:chromatin binding"/>
    <property type="evidence" value="ECO:0007669"/>
    <property type="project" value="InterPro"/>
</dbReference>
<feature type="active site" evidence="7">
    <location>
        <position position="497"/>
    </location>
</feature>
<evidence type="ECO:0000256" key="4">
    <source>
        <dbReference type="ARBA" id="ARBA00022691"/>
    </source>
</evidence>
<dbReference type="Pfam" id="PF01426">
    <property type="entry name" value="BAH"/>
    <property type="match status" value="1"/>
</dbReference>
<dbReference type="PANTHER" id="PTHR10629">
    <property type="entry name" value="CYTOSINE-SPECIFIC METHYLTRANSFERASE"/>
    <property type="match status" value="1"/>
</dbReference>
<evidence type="ECO:0000313" key="11">
    <source>
        <dbReference type="EMBL" id="VVC27162.1"/>
    </source>
</evidence>
<dbReference type="GO" id="GO:0032259">
    <property type="term" value="P:methylation"/>
    <property type="evidence" value="ECO:0007669"/>
    <property type="project" value="UniProtKB-KW"/>
</dbReference>
<dbReference type="InterPro" id="IPR018117">
    <property type="entry name" value="C5_DNA_meth_AS"/>
</dbReference>
<dbReference type="PROSITE" id="PS51679">
    <property type="entry name" value="SAM_MT_C5"/>
    <property type="match status" value="1"/>
</dbReference>
<comment type="subcellular location">
    <subcellularLocation>
        <location evidence="1">Nucleus</location>
    </subcellularLocation>
</comment>
<evidence type="ECO:0000256" key="5">
    <source>
        <dbReference type="ARBA" id="ARBA00023125"/>
    </source>
</evidence>
<name>A0A5E4M752_9HEMI</name>
<dbReference type="SUPFAM" id="SSF53335">
    <property type="entry name" value="S-adenosyl-L-methionine-dependent methyltransferases"/>
    <property type="match status" value="1"/>
</dbReference>
<evidence type="ECO:0000256" key="8">
    <source>
        <dbReference type="RuleBase" id="RU000416"/>
    </source>
</evidence>
<dbReference type="PRINTS" id="PR00105">
    <property type="entry name" value="C5METTRFRASE"/>
</dbReference>
<dbReference type="NCBIfam" id="TIGR00675">
    <property type="entry name" value="dcm"/>
    <property type="match status" value="1"/>
</dbReference>
<keyword evidence="6" id="KW-0539">Nucleus</keyword>
<dbReference type="OrthoDB" id="5376140at2759"/>
<dbReference type="GO" id="GO:0005634">
    <property type="term" value="C:nucleus"/>
    <property type="evidence" value="ECO:0007669"/>
    <property type="project" value="UniProtKB-SubCell"/>
</dbReference>
<evidence type="ECO:0000256" key="2">
    <source>
        <dbReference type="ARBA" id="ARBA00022603"/>
    </source>
</evidence>
<dbReference type="GO" id="GO:0044027">
    <property type="term" value="P:negative regulation of gene expression via chromosomal CpG island methylation"/>
    <property type="evidence" value="ECO:0007669"/>
    <property type="project" value="TreeGrafter"/>
</dbReference>
<keyword evidence="5" id="KW-0238">DNA-binding</keyword>
<accession>A0A5E4M752</accession>
<gene>
    <name evidence="11" type="ORF">CINCED_3A019098</name>
</gene>
<evidence type="ECO:0000256" key="3">
    <source>
        <dbReference type="ARBA" id="ARBA00022679"/>
    </source>
</evidence>
<dbReference type="InterPro" id="IPR001525">
    <property type="entry name" value="C5_MeTfrase"/>
</dbReference>
<protein>
    <recommendedName>
        <fullName evidence="9">Cytosine-specific methyltransferase</fullName>
        <ecNumber evidence="9">2.1.1.37</ecNumber>
    </recommendedName>
</protein>
<dbReference type="PROSITE" id="PS00094">
    <property type="entry name" value="C5_MTASE_1"/>
    <property type="match status" value="1"/>
</dbReference>
<dbReference type="InterPro" id="IPR029063">
    <property type="entry name" value="SAM-dependent_MTases_sf"/>
</dbReference>
<keyword evidence="3 7" id="KW-0808">Transferase</keyword>
<dbReference type="Proteomes" id="UP000325440">
    <property type="component" value="Unassembled WGS sequence"/>
</dbReference>
<dbReference type="EC" id="2.1.1.37" evidence="9"/>
<feature type="non-terminal residue" evidence="11">
    <location>
        <position position="1"/>
    </location>
</feature>
<comment type="catalytic activity">
    <reaction evidence="9">
        <text>a 2'-deoxycytidine in DNA + S-adenosyl-L-methionine = a 5-methyl-2'-deoxycytidine in DNA + S-adenosyl-L-homocysteine + H(+)</text>
        <dbReference type="Rhea" id="RHEA:13681"/>
        <dbReference type="Rhea" id="RHEA-COMP:11369"/>
        <dbReference type="Rhea" id="RHEA-COMP:11370"/>
        <dbReference type="ChEBI" id="CHEBI:15378"/>
        <dbReference type="ChEBI" id="CHEBI:57856"/>
        <dbReference type="ChEBI" id="CHEBI:59789"/>
        <dbReference type="ChEBI" id="CHEBI:85452"/>
        <dbReference type="ChEBI" id="CHEBI:85454"/>
        <dbReference type="EC" id="2.1.1.37"/>
    </reaction>
</comment>
<dbReference type="Pfam" id="PF00145">
    <property type="entry name" value="DNA_methylase"/>
    <property type="match status" value="1"/>
</dbReference>
<dbReference type="GO" id="GO:0003677">
    <property type="term" value="F:DNA binding"/>
    <property type="evidence" value="ECO:0007669"/>
    <property type="project" value="UniProtKB-KW"/>
</dbReference>
<dbReference type="Gene3D" id="2.30.30.490">
    <property type="match status" value="2"/>
</dbReference>
<organism evidence="11 12">
    <name type="scientific">Cinara cedri</name>
    <dbReference type="NCBI Taxonomy" id="506608"/>
    <lineage>
        <taxon>Eukaryota</taxon>
        <taxon>Metazoa</taxon>
        <taxon>Ecdysozoa</taxon>
        <taxon>Arthropoda</taxon>
        <taxon>Hexapoda</taxon>
        <taxon>Insecta</taxon>
        <taxon>Pterygota</taxon>
        <taxon>Neoptera</taxon>
        <taxon>Paraneoptera</taxon>
        <taxon>Hemiptera</taxon>
        <taxon>Sternorrhyncha</taxon>
        <taxon>Aphidomorpha</taxon>
        <taxon>Aphidoidea</taxon>
        <taxon>Aphididae</taxon>
        <taxon>Lachninae</taxon>
        <taxon>Cinara</taxon>
    </lineage>
</organism>
<proteinExistence type="inferred from homology"/>
<dbReference type="GO" id="GO:0003886">
    <property type="term" value="F:DNA (cytosine-5-)-methyltransferase activity"/>
    <property type="evidence" value="ECO:0007669"/>
    <property type="project" value="UniProtKB-EC"/>
</dbReference>
<dbReference type="InterPro" id="IPR001025">
    <property type="entry name" value="BAH_dom"/>
</dbReference>
<evidence type="ECO:0000313" key="12">
    <source>
        <dbReference type="Proteomes" id="UP000325440"/>
    </source>
</evidence>
<dbReference type="EMBL" id="CABPRJ010000065">
    <property type="protein sequence ID" value="VVC27162.1"/>
    <property type="molecule type" value="Genomic_DNA"/>
</dbReference>
<reference evidence="11 12" key="1">
    <citation type="submission" date="2019-08" db="EMBL/GenBank/DDBJ databases">
        <authorList>
            <person name="Alioto T."/>
            <person name="Alioto T."/>
            <person name="Gomez Garrido J."/>
        </authorList>
    </citation>
    <scope>NUCLEOTIDE SEQUENCE [LARGE SCALE GENOMIC DNA]</scope>
</reference>
<dbReference type="InterPro" id="IPR043151">
    <property type="entry name" value="BAH_sf"/>
</dbReference>
<feature type="domain" description="BAH" evidence="10">
    <location>
        <begin position="250"/>
        <end position="371"/>
    </location>
</feature>
<evidence type="ECO:0000256" key="1">
    <source>
        <dbReference type="ARBA" id="ARBA00004123"/>
    </source>
</evidence>
<dbReference type="AlphaFoldDB" id="A0A5E4M752"/>